<protein>
    <submittedName>
        <fullName evidence="1">Uncharacterized protein</fullName>
    </submittedName>
</protein>
<proteinExistence type="predicted"/>
<keyword evidence="2" id="KW-1185">Reference proteome</keyword>
<organism evidence="1 2">
    <name type="scientific">Dermacentor silvarum</name>
    <name type="common">Tick</name>
    <dbReference type="NCBI Taxonomy" id="543639"/>
    <lineage>
        <taxon>Eukaryota</taxon>
        <taxon>Metazoa</taxon>
        <taxon>Ecdysozoa</taxon>
        <taxon>Arthropoda</taxon>
        <taxon>Chelicerata</taxon>
        <taxon>Arachnida</taxon>
        <taxon>Acari</taxon>
        <taxon>Parasitiformes</taxon>
        <taxon>Ixodida</taxon>
        <taxon>Ixodoidea</taxon>
        <taxon>Ixodidae</taxon>
        <taxon>Rhipicephalinae</taxon>
        <taxon>Dermacentor</taxon>
    </lineage>
</organism>
<comment type="caution">
    <text evidence="1">The sequence shown here is derived from an EMBL/GenBank/DDBJ whole genome shotgun (WGS) entry which is preliminary data.</text>
</comment>
<sequence>MAGKDSGKNAVQGGGASWEQDAGNSKDLREMTKAFENLRRDFREEMRELKKGVSYCTDICNDVKDIAAEIKNLGVEMQELLRQNTELKGENTRLTQKCEDLEQYQRLNNLEIRGVPDGNDPLSVINKIGEIVGESIDSMVDIDTCHWVRTPKPDARNIVVRFVRRSKRNGLLSKCRKKKIDISMLDLEGKTPIFVNELLTPKNKALLSDAIKNKKAAKWKFAWTSGGKVLVRKDEGSDIIHIAHEGDLDKING</sequence>
<name>A0ACB8CQ75_DERSI</name>
<accession>A0ACB8CQ75</accession>
<dbReference type="EMBL" id="CM023474">
    <property type="protein sequence ID" value="KAH7949154.1"/>
    <property type="molecule type" value="Genomic_DNA"/>
</dbReference>
<dbReference type="Proteomes" id="UP000821865">
    <property type="component" value="Chromosome 5"/>
</dbReference>
<gene>
    <name evidence="1" type="ORF">HPB49_005661</name>
</gene>
<evidence type="ECO:0000313" key="1">
    <source>
        <dbReference type="EMBL" id="KAH7949154.1"/>
    </source>
</evidence>
<evidence type="ECO:0000313" key="2">
    <source>
        <dbReference type="Proteomes" id="UP000821865"/>
    </source>
</evidence>
<reference evidence="1" key="1">
    <citation type="submission" date="2020-05" db="EMBL/GenBank/DDBJ databases">
        <title>Large-scale comparative analyses of tick genomes elucidate their genetic diversity and vector capacities.</title>
        <authorList>
            <person name="Jia N."/>
            <person name="Wang J."/>
            <person name="Shi W."/>
            <person name="Du L."/>
            <person name="Sun Y."/>
            <person name="Zhan W."/>
            <person name="Jiang J."/>
            <person name="Wang Q."/>
            <person name="Zhang B."/>
            <person name="Ji P."/>
            <person name="Sakyi L.B."/>
            <person name="Cui X."/>
            <person name="Yuan T."/>
            <person name="Jiang B."/>
            <person name="Yang W."/>
            <person name="Lam T.T.-Y."/>
            <person name="Chang Q."/>
            <person name="Ding S."/>
            <person name="Wang X."/>
            <person name="Zhu J."/>
            <person name="Ruan X."/>
            <person name="Zhao L."/>
            <person name="Wei J."/>
            <person name="Que T."/>
            <person name="Du C."/>
            <person name="Cheng J."/>
            <person name="Dai P."/>
            <person name="Han X."/>
            <person name="Huang E."/>
            <person name="Gao Y."/>
            <person name="Liu J."/>
            <person name="Shao H."/>
            <person name="Ye R."/>
            <person name="Li L."/>
            <person name="Wei W."/>
            <person name="Wang X."/>
            <person name="Wang C."/>
            <person name="Yang T."/>
            <person name="Huo Q."/>
            <person name="Li W."/>
            <person name="Guo W."/>
            <person name="Chen H."/>
            <person name="Zhou L."/>
            <person name="Ni X."/>
            <person name="Tian J."/>
            <person name="Zhou Y."/>
            <person name="Sheng Y."/>
            <person name="Liu T."/>
            <person name="Pan Y."/>
            <person name="Xia L."/>
            <person name="Li J."/>
            <person name="Zhao F."/>
            <person name="Cao W."/>
        </authorList>
    </citation>
    <scope>NUCLEOTIDE SEQUENCE</scope>
    <source>
        <strain evidence="1">Dsil-2018</strain>
    </source>
</reference>